<feature type="non-terminal residue" evidence="2">
    <location>
        <position position="79"/>
    </location>
</feature>
<feature type="signal peptide" evidence="1">
    <location>
        <begin position="1"/>
        <end position="18"/>
    </location>
</feature>
<sequence length="79" mass="8756">AHFTKPILLSLLIEYLSSDDSSVLYGALIVGSCYAMAQLRSSLYNAFAMNQNEMATELQSALYSAVHEKALNFSFPFIK</sequence>
<name>A0AAV5V860_9BILA</name>
<feature type="non-terminal residue" evidence="2">
    <location>
        <position position="1"/>
    </location>
</feature>
<dbReference type="EMBL" id="BTSY01000002">
    <property type="protein sequence ID" value="GMT15826.1"/>
    <property type="molecule type" value="Genomic_DNA"/>
</dbReference>
<accession>A0AAV5V860</accession>
<dbReference type="Proteomes" id="UP001432322">
    <property type="component" value="Unassembled WGS sequence"/>
</dbReference>
<organism evidence="2 3">
    <name type="scientific">Pristionchus fissidentatus</name>
    <dbReference type="NCBI Taxonomy" id="1538716"/>
    <lineage>
        <taxon>Eukaryota</taxon>
        <taxon>Metazoa</taxon>
        <taxon>Ecdysozoa</taxon>
        <taxon>Nematoda</taxon>
        <taxon>Chromadorea</taxon>
        <taxon>Rhabditida</taxon>
        <taxon>Rhabditina</taxon>
        <taxon>Diplogasteromorpha</taxon>
        <taxon>Diplogasteroidea</taxon>
        <taxon>Neodiplogasteridae</taxon>
        <taxon>Pristionchus</taxon>
    </lineage>
</organism>
<gene>
    <name evidence="2" type="ORF">PFISCL1PPCAC_7123</name>
</gene>
<proteinExistence type="predicted"/>
<protein>
    <recommendedName>
        <fullName evidence="4">ABC transmembrane type-1 domain-containing protein</fullName>
    </recommendedName>
</protein>
<evidence type="ECO:0000313" key="2">
    <source>
        <dbReference type="EMBL" id="GMT15826.1"/>
    </source>
</evidence>
<keyword evidence="1" id="KW-0732">Signal</keyword>
<evidence type="ECO:0000313" key="3">
    <source>
        <dbReference type="Proteomes" id="UP001432322"/>
    </source>
</evidence>
<evidence type="ECO:0000256" key="1">
    <source>
        <dbReference type="SAM" id="SignalP"/>
    </source>
</evidence>
<feature type="chain" id="PRO_5043618962" description="ABC transmembrane type-1 domain-containing protein" evidence="1">
    <location>
        <begin position="19"/>
        <end position="79"/>
    </location>
</feature>
<dbReference type="AlphaFoldDB" id="A0AAV5V860"/>
<comment type="caution">
    <text evidence="2">The sequence shown here is derived from an EMBL/GenBank/DDBJ whole genome shotgun (WGS) entry which is preliminary data.</text>
</comment>
<evidence type="ECO:0008006" key="4">
    <source>
        <dbReference type="Google" id="ProtNLM"/>
    </source>
</evidence>
<reference evidence="2" key="1">
    <citation type="submission" date="2023-10" db="EMBL/GenBank/DDBJ databases">
        <title>Genome assembly of Pristionchus species.</title>
        <authorList>
            <person name="Yoshida K."/>
            <person name="Sommer R.J."/>
        </authorList>
    </citation>
    <scope>NUCLEOTIDE SEQUENCE</scope>
    <source>
        <strain evidence="2">RS5133</strain>
    </source>
</reference>
<keyword evidence="3" id="KW-1185">Reference proteome</keyword>